<feature type="transmembrane region" description="Helical" evidence="2">
    <location>
        <begin position="1619"/>
        <end position="1641"/>
    </location>
</feature>
<dbReference type="EMBL" id="JAHDYR010000006">
    <property type="protein sequence ID" value="KAG9396436.1"/>
    <property type="molecule type" value="Genomic_DNA"/>
</dbReference>
<comment type="caution">
    <text evidence="4">The sequence shown here is derived from an EMBL/GenBank/DDBJ whole genome shotgun (WGS) entry which is preliminary data.</text>
</comment>
<dbReference type="Pfam" id="PF25474">
    <property type="entry name" value="TPR_TmcB"/>
    <property type="match status" value="1"/>
</dbReference>
<feature type="transmembrane region" description="Helical" evidence="2">
    <location>
        <begin position="306"/>
        <end position="329"/>
    </location>
</feature>
<feature type="transmembrane region" description="Helical" evidence="2">
    <location>
        <begin position="640"/>
        <end position="659"/>
    </location>
</feature>
<protein>
    <recommendedName>
        <fullName evidence="3">TmcB/TmcC TPR repeats domain-containing protein</fullName>
    </recommendedName>
</protein>
<feature type="transmembrane region" description="Helical" evidence="2">
    <location>
        <begin position="156"/>
        <end position="173"/>
    </location>
</feature>
<feature type="transmembrane region" description="Helical" evidence="2">
    <location>
        <begin position="838"/>
        <end position="861"/>
    </location>
</feature>
<evidence type="ECO:0000259" key="3">
    <source>
        <dbReference type="Pfam" id="PF25474"/>
    </source>
</evidence>
<evidence type="ECO:0000256" key="2">
    <source>
        <dbReference type="SAM" id="Phobius"/>
    </source>
</evidence>
<accession>A0A8J6AWA3</accession>
<keyword evidence="2" id="KW-0472">Membrane</keyword>
<feature type="transmembrane region" description="Helical" evidence="2">
    <location>
        <begin position="1266"/>
        <end position="1286"/>
    </location>
</feature>
<evidence type="ECO:0000313" key="4">
    <source>
        <dbReference type="EMBL" id="KAG9396436.1"/>
    </source>
</evidence>
<feature type="transmembrane region" description="Helical" evidence="2">
    <location>
        <begin position="1325"/>
        <end position="1348"/>
    </location>
</feature>
<keyword evidence="2" id="KW-1133">Transmembrane helix</keyword>
<sequence length="1869" mass="202867">MPRQRVELGPDILRTDAHARGSSRMSTMSFTRDSFQRTSAGRASWLVLRLTMAVRSMGMRFPSSMHAISPVIALYFLSGVIVQADDVLGKYLGSLFPVPSLYSSLLTDYTSQVLIWGVAAFYWSLVIALILFVAVGKSVVPHNVAVSQLITSCHRLISGPLFIPAACALFQLHRLDAPLDGITVISNPVGWGAAVISVTTLVAVTTVVRLSYFNYDPTPALTRRTQLPSMLALAQPAGVAMYSIALTELGTSSTVATTVMAVLPVVWGVLLFVLPMHAHPATVAVDVSAPVCAGLAAAAVRCGWGLFMLPAIVIIYILVYTLIIVRYMLLSHKYRPVVRPHGEENSQPVSAESQTRVPPGILTTQSLFFYAYCRSFFGKLSMSQIRQTRDRLEFLSFMQQDNTDANRISEIHQIGVILEAVTVNAGTHYGPTMNSRVNLIIFIQYVRANTDAAIFEIFRAFDHARTSLDLVAGVYLYALYQNAENSRRNQHTGFDSAMLRRLHVKLKTVQRQVMQAKLAINTFWSILSRDKVDILELHRVSEQIYAHATSAERTFIWLLEYFPQRIPVIRMYADFLRGVVLAPDAAEKLDSYAEYLNAKDRSDTNIDLAGADYRVEFEHNRVLKARKAGRRSPLMTRLQLTIGAALIAIGAVVVVFLLFESGHAYIEHELRGLHQAATELSVHVSEADYLIQAIAQTEVPTHPFESTTPTAGRLGEAAAAITKAVGGMYSGSRSPAVQWTWPDLPAMLLAYQMLQDDTVPGSTDPAAVFSGRTVRVTCLVDLLTYVGDFADRIVSGSTLTAAEAYFAHTNIAHQIQPQLAFFITEVDHAVRQAYVADVIAVAGSCGAVICLLFLVFPLLFIQPVILVKQAQERNLNLFMRMDKGLAAMMARSTDLHRSAGYIPTADELVANSDRPADRSRDASMRSNPAIGSRVSLAASLVFDSSDESIPLDMSFQSVSQSSRDSGPDSDDDEQPHSPGRRPFANVQVDGQMTVPQRQSSQDHAKLMIANETQRFMRIRRRSVQLLMIAGCLLLGASILSTVVIGATALLPHFVESYGSVYKSSMDAITAFHSLLVAENNMSTAVIGYVQALETHFIEEYRAMLDGGAVDALVDNITQLGMTKDVVGTLAATETDMHAKLRVEAISLYQSANAAGASLPTSSQCFLSGMAYNYTAEPTHLLQALVYNSSRSRGYYSDAGADAMLSTNDSLRVARNILVDPAYLTLVDAVDTGLLAARDAVIDANKANVNSAKVHRNMVEGVTTACFVAVAPIALLAAPVILTVMVINIKLSASNGRIVVLQDWVITNPGLPFQPGAKAPVHRQHLWLKLLVVGLATGLLLALSAGMVATETMWSWQADEFQIDAYEDLHGFFVGMTSDITEMSHRVLVAARYAQFADVALGYHAMAQLQAWSDTVEGLAAGVAVLEGRGGSQFDEHLARAGARLEAAVKASASIEHILRISFQLATEAAGLATSLPLPHYSYDASTEDDAAEDALHYPARVGHMYSSDTADGLLDADVQMEMARLLLFDEKMAELKAAFEEAVTEGTSILAAAVDEVDISSNTDGAGQTVTALTAFTTAVTIAAYGGFLFGYIRPPKISWALKGMQHVHVHELWRSLKLAIVLLAALVCLLGAGVLLAVLADSDTTERFDALGLVATQLRSVFSIETDGIDVATSPAAASLAYNQIVSRVDDYAQAGTRLRGAERSSVVYTAVFSWDHTSPACPSCSELTTSVSFHELSQLLVDSAYLLAPDDTCVSPGGVGSTAFTMLREVELPLTTILWDMFNTVTVINSATNTVLRASSLLFALAALIAIPLIYHMLKQNVFAAFVAQEMLVKALIAMVPEESLKKNYLLSLMCAQVSKDDLQLVE</sequence>
<dbReference type="Proteomes" id="UP000717585">
    <property type="component" value="Unassembled WGS sequence"/>
</dbReference>
<proteinExistence type="predicted"/>
<gene>
    <name evidence="4" type="ORF">J8273_2167</name>
</gene>
<feature type="transmembrane region" description="Helical" evidence="2">
    <location>
        <begin position="113"/>
        <end position="135"/>
    </location>
</feature>
<reference evidence="4" key="1">
    <citation type="submission" date="2021-05" db="EMBL/GenBank/DDBJ databases">
        <title>A free-living protist that lacks canonical eukaryotic 1 DNA replication and segregation systems.</title>
        <authorList>
            <person name="Salas-Leiva D.E."/>
            <person name="Tromer E.C."/>
            <person name="Curtis B.A."/>
            <person name="Jerlstrom-Hultqvist J."/>
            <person name="Kolisko M."/>
            <person name="Yi Z."/>
            <person name="Salas-Leiva J.S."/>
            <person name="Gallot-Lavallee L."/>
            <person name="Kops G.J.P.L."/>
            <person name="Archibald J.M."/>
            <person name="Simpson A.G.B."/>
            <person name="Roger A.J."/>
        </authorList>
    </citation>
    <scope>NUCLEOTIDE SEQUENCE</scope>
    <source>
        <strain evidence="4">BICM</strain>
    </source>
</reference>
<evidence type="ECO:0000256" key="1">
    <source>
        <dbReference type="SAM" id="MobiDB-lite"/>
    </source>
</evidence>
<feature type="transmembrane region" description="Helical" evidence="2">
    <location>
        <begin position="1025"/>
        <end position="1050"/>
    </location>
</feature>
<feature type="transmembrane region" description="Helical" evidence="2">
    <location>
        <begin position="253"/>
        <end position="274"/>
    </location>
</feature>
<keyword evidence="5" id="KW-1185">Reference proteome</keyword>
<feature type="domain" description="TmcB/TmcC TPR repeats" evidence="3">
    <location>
        <begin position="493"/>
        <end position="602"/>
    </location>
</feature>
<feature type="transmembrane region" description="Helical" evidence="2">
    <location>
        <begin position="65"/>
        <end position="84"/>
    </location>
</feature>
<dbReference type="InterPro" id="IPR057352">
    <property type="entry name" value="TPR_TmcB/C"/>
</dbReference>
<feature type="transmembrane region" description="Helical" evidence="2">
    <location>
        <begin position="193"/>
        <end position="215"/>
    </location>
</feature>
<feature type="region of interest" description="Disordered" evidence="1">
    <location>
        <begin position="956"/>
        <end position="985"/>
    </location>
</feature>
<feature type="transmembrane region" description="Helical" evidence="2">
    <location>
        <begin position="1797"/>
        <end position="1817"/>
    </location>
</feature>
<evidence type="ECO:0000313" key="5">
    <source>
        <dbReference type="Proteomes" id="UP000717585"/>
    </source>
</evidence>
<organism evidence="4 5">
    <name type="scientific">Carpediemonas membranifera</name>
    <dbReference type="NCBI Taxonomy" id="201153"/>
    <lineage>
        <taxon>Eukaryota</taxon>
        <taxon>Metamonada</taxon>
        <taxon>Carpediemonas-like organisms</taxon>
        <taxon>Carpediemonas</taxon>
    </lineage>
</organism>
<keyword evidence="2" id="KW-0812">Transmembrane</keyword>
<name>A0A8J6AWA3_9EUKA</name>
<feature type="transmembrane region" description="Helical" evidence="2">
    <location>
        <begin position="1570"/>
        <end position="1593"/>
    </location>
</feature>